<dbReference type="Proteomes" id="UP000199488">
    <property type="component" value="Unassembled WGS sequence"/>
</dbReference>
<keyword evidence="2" id="KW-1185">Reference proteome</keyword>
<evidence type="ECO:0000313" key="2">
    <source>
        <dbReference type="Proteomes" id="UP000199488"/>
    </source>
</evidence>
<protein>
    <submittedName>
        <fullName evidence="1">Uncharacterized protein</fullName>
    </submittedName>
</protein>
<name>A0A1H2XT41_9BACI</name>
<proteinExistence type="predicted"/>
<accession>A0A1H2XT41</accession>
<sequence>MGRSMNWVKNHQFCSTVEEHNDIVILEVPYTASNEQWEEIQEIINVLHDNGYVEGQTKRIDQLQIELVGFKIPWSQQRMNSG</sequence>
<dbReference type="AlphaFoldDB" id="A0A1H2XT41"/>
<gene>
    <name evidence="1" type="ORF">SAMN05421781_2904</name>
</gene>
<dbReference type="OrthoDB" id="2970239at2"/>
<evidence type="ECO:0000313" key="1">
    <source>
        <dbReference type="EMBL" id="SDW95987.1"/>
    </source>
</evidence>
<dbReference type="RefSeq" id="WP_091616593.1">
    <property type="nucleotide sequence ID" value="NZ_FNNC01000007.1"/>
</dbReference>
<organism evidence="1 2">
    <name type="scientific">Marinococcus luteus</name>
    <dbReference type="NCBI Taxonomy" id="1122204"/>
    <lineage>
        <taxon>Bacteria</taxon>
        <taxon>Bacillati</taxon>
        <taxon>Bacillota</taxon>
        <taxon>Bacilli</taxon>
        <taxon>Bacillales</taxon>
        <taxon>Bacillaceae</taxon>
        <taxon>Marinococcus</taxon>
    </lineage>
</organism>
<dbReference type="EMBL" id="FNNC01000007">
    <property type="protein sequence ID" value="SDW95987.1"/>
    <property type="molecule type" value="Genomic_DNA"/>
</dbReference>
<reference evidence="1 2" key="1">
    <citation type="submission" date="2016-10" db="EMBL/GenBank/DDBJ databases">
        <authorList>
            <person name="de Groot N.N."/>
        </authorList>
    </citation>
    <scope>NUCLEOTIDE SEQUENCE [LARGE SCALE GENOMIC DNA]</scope>
    <source>
        <strain evidence="1 2">DSM 23126</strain>
    </source>
</reference>